<evidence type="ECO:0000313" key="2">
    <source>
        <dbReference type="EMBL" id="VDO71322.1"/>
    </source>
</evidence>
<keyword evidence="3" id="KW-1185">Reference proteome</keyword>
<dbReference type="STRING" id="6290.A0A0N4X298"/>
<feature type="coiled-coil region" evidence="1">
    <location>
        <begin position="49"/>
        <end position="76"/>
    </location>
</feature>
<name>A0A0N4X298_HAEPC</name>
<dbReference type="Gene3D" id="3.90.190.10">
    <property type="entry name" value="Protein tyrosine phosphatase superfamily"/>
    <property type="match status" value="1"/>
</dbReference>
<evidence type="ECO:0000256" key="1">
    <source>
        <dbReference type="SAM" id="Coils"/>
    </source>
</evidence>
<organism evidence="4">
    <name type="scientific">Haemonchus placei</name>
    <name type="common">Barber's pole worm</name>
    <dbReference type="NCBI Taxonomy" id="6290"/>
    <lineage>
        <taxon>Eukaryota</taxon>
        <taxon>Metazoa</taxon>
        <taxon>Ecdysozoa</taxon>
        <taxon>Nematoda</taxon>
        <taxon>Chromadorea</taxon>
        <taxon>Rhabditida</taxon>
        <taxon>Rhabditina</taxon>
        <taxon>Rhabditomorpha</taxon>
        <taxon>Strongyloidea</taxon>
        <taxon>Trichostrongylidae</taxon>
        <taxon>Haemonchus</taxon>
    </lineage>
</organism>
<sequence length="76" mass="9166">MVDVIRDMRNQRYQAIQSAIQYVYLHICVLEIFAGDGAIPRDSKFNEYMESYVSMIKRYNKKVEAKQREREKNEEK</sequence>
<accession>A0A0N4X298</accession>
<gene>
    <name evidence="2" type="ORF">HPLM_LOCUS18473</name>
</gene>
<dbReference type="EMBL" id="UZAF01020603">
    <property type="protein sequence ID" value="VDO71322.1"/>
    <property type="molecule type" value="Genomic_DNA"/>
</dbReference>
<dbReference type="Proteomes" id="UP000268014">
    <property type="component" value="Unassembled WGS sequence"/>
</dbReference>
<dbReference type="AlphaFoldDB" id="A0A0N4X298"/>
<keyword evidence="1" id="KW-0175">Coiled coil</keyword>
<dbReference type="InterPro" id="IPR029021">
    <property type="entry name" value="Prot-tyrosine_phosphatase-like"/>
</dbReference>
<reference evidence="4" key="1">
    <citation type="submission" date="2017-02" db="UniProtKB">
        <authorList>
            <consortium name="WormBaseParasite"/>
        </authorList>
    </citation>
    <scope>IDENTIFICATION</scope>
</reference>
<evidence type="ECO:0000313" key="3">
    <source>
        <dbReference type="Proteomes" id="UP000268014"/>
    </source>
</evidence>
<dbReference type="SUPFAM" id="SSF52799">
    <property type="entry name" value="(Phosphotyrosine protein) phosphatases II"/>
    <property type="match status" value="1"/>
</dbReference>
<evidence type="ECO:0000313" key="4">
    <source>
        <dbReference type="WBParaSite" id="HPLM_0001848101-mRNA-1"/>
    </source>
</evidence>
<dbReference type="WBParaSite" id="HPLM_0001848101-mRNA-1">
    <property type="protein sequence ID" value="HPLM_0001848101-mRNA-1"/>
    <property type="gene ID" value="HPLM_0001848101"/>
</dbReference>
<protein>
    <submittedName>
        <fullName evidence="4">Tyrosine-protein phosphatase domain-containing protein</fullName>
    </submittedName>
</protein>
<reference evidence="2 3" key="2">
    <citation type="submission" date="2018-11" db="EMBL/GenBank/DDBJ databases">
        <authorList>
            <consortium name="Pathogen Informatics"/>
        </authorList>
    </citation>
    <scope>NUCLEOTIDE SEQUENCE [LARGE SCALE GENOMIC DNA]</scope>
    <source>
        <strain evidence="2 3">MHpl1</strain>
    </source>
</reference>
<dbReference type="OrthoDB" id="10051650at2759"/>
<proteinExistence type="predicted"/>